<evidence type="ECO:0000313" key="2">
    <source>
        <dbReference type="Proteomes" id="UP000254848"/>
    </source>
</evidence>
<keyword evidence="2" id="KW-1185">Reference proteome</keyword>
<evidence type="ECO:0000313" key="1">
    <source>
        <dbReference type="EMBL" id="RDK97487.1"/>
    </source>
</evidence>
<organism evidence="1 2">
    <name type="scientific">Enterobacillus tribolii</name>
    <dbReference type="NCBI Taxonomy" id="1487935"/>
    <lineage>
        <taxon>Bacteria</taxon>
        <taxon>Pseudomonadati</taxon>
        <taxon>Pseudomonadota</taxon>
        <taxon>Gammaproteobacteria</taxon>
        <taxon>Enterobacterales</taxon>
        <taxon>Hafniaceae</taxon>
        <taxon>Enterobacillus</taxon>
    </lineage>
</organism>
<dbReference type="RefSeq" id="WP_115457199.1">
    <property type="nucleotide sequence ID" value="NZ_QRAP01000001.1"/>
</dbReference>
<comment type="caution">
    <text evidence="1">The sequence shown here is derived from an EMBL/GenBank/DDBJ whole genome shotgun (WGS) entry which is preliminary data.</text>
</comment>
<sequence length="142" mass="15372">MKIQYAFNSKSVSTDALVSDCLLTVPLPDAVKTAVNAGKDVWYLSSAYAANSVGRENANKKLYVAVKQGYPNFEENTISQIKAIENILGSASTSLSGQPAVFAMRLVHNAIDPVTFAFRRLEVLESDPDLGLLADVAFFIPE</sequence>
<accession>A0A370R4Z9</accession>
<proteinExistence type="predicted"/>
<gene>
    <name evidence="1" type="ORF">C8D90_101937</name>
</gene>
<reference evidence="1 2" key="1">
    <citation type="submission" date="2018-07" db="EMBL/GenBank/DDBJ databases">
        <title>Genomic Encyclopedia of Type Strains, Phase IV (KMG-IV): sequencing the most valuable type-strain genomes for metagenomic binning, comparative biology and taxonomic classification.</title>
        <authorList>
            <person name="Goeker M."/>
        </authorList>
    </citation>
    <scope>NUCLEOTIDE SEQUENCE [LARGE SCALE GENOMIC DNA]</scope>
    <source>
        <strain evidence="1 2">DSM 103736</strain>
    </source>
</reference>
<dbReference type="EMBL" id="QRAP01000001">
    <property type="protein sequence ID" value="RDK97487.1"/>
    <property type="molecule type" value="Genomic_DNA"/>
</dbReference>
<dbReference type="Proteomes" id="UP000254848">
    <property type="component" value="Unassembled WGS sequence"/>
</dbReference>
<dbReference type="AlphaFoldDB" id="A0A370R4Z9"/>
<protein>
    <submittedName>
        <fullName evidence="1">Uncharacterized protein</fullName>
    </submittedName>
</protein>
<name>A0A370R4Z9_9GAMM</name>